<dbReference type="PANTHER" id="PTHR35377">
    <property type="entry name" value="ANTITOXIN VAPB49-RELATED-RELATED"/>
    <property type="match status" value="1"/>
</dbReference>
<dbReference type="EMBL" id="CP007139">
    <property type="protein sequence ID" value="AIE84429.1"/>
    <property type="molecule type" value="Genomic_DNA"/>
</dbReference>
<dbReference type="InterPro" id="IPR036165">
    <property type="entry name" value="YefM-like_sf"/>
</dbReference>
<dbReference type="Proteomes" id="UP000027982">
    <property type="component" value="Chromosome"/>
</dbReference>
<comment type="similarity">
    <text evidence="1">Belongs to the phD/YefM antitoxin family.</text>
</comment>
<evidence type="ECO:0000256" key="1">
    <source>
        <dbReference type="ARBA" id="ARBA00009981"/>
    </source>
</evidence>
<accession>A0A068NS36</accession>
<proteinExistence type="inferred from homology"/>
<name>A0A068NS36_FIMGI</name>
<dbReference type="SUPFAM" id="SSF143120">
    <property type="entry name" value="YefM-like"/>
    <property type="match status" value="1"/>
</dbReference>
<gene>
    <name evidence="2" type="ORF">OP10G_1061</name>
</gene>
<organism evidence="2 3">
    <name type="scientific">Fimbriimonas ginsengisoli Gsoil 348</name>
    <dbReference type="NCBI Taxonomy" id="661478"/>
    <lineage>
        <taxon>Bacteria</taxon>
        <taxon>Bacillati</taxon>
        <taxon>Armatimonadota</taxon>
        <taxon>Fimbriimonadia</taxon>
        <taxon>Fimbriimonadales</taxon>
        <taxon>Fimbriimonadaceae</taxon>
        <taxon>Fimbriimonas</taxon>
    </lineage>
</organism>
<keyword evidence="3" id="KW-1185">Reference proteome</keyword>
<evidence type="ECO:0008006" key="4">
    <source>
        <dbReference type="Google" id="ProtNLM"/>
    </source>
</evidence>
<dbReference type="InterPro" id="IPR051416">
    <property type="entry name" value="phD-YefM_TA_antitoxins"/>
</dbReference>
<evidence type="ECO:0000313" key="2">
    <source>
        <dbReference type="EMBL" id="AIE84429.1"/>
    </source>
</evidence>
<dbReference type="HOGENOM" id="CLU_2493302_0_0_0"/>
<dbReference type="KEGG" id="fgi:OP10G_1061"/>
<dbReference type="AlphaFoldDB" id="A0A068NS36"/>
<evidence type="ECO:0000313" key="3">
    <source>
        <dbReference type="Proteomes" id="UP000027982"/>
    </source>
</evidence>
<reference evidence="2 3" key="1">
    <citation type="journal article" date="2014" name="PLoS ONE">
        <title>The first complete genome sequence of the class fimbriimonadia in the phylum armatimonadetes.</title>
        <authorList>
            <person name="Hu Z.Y."/>
            <person name="Wang Y.Z."/>
            <person name="Im W.T."/>
            <person name="Wang S.Y."/>
            <person name="Zhao G.P."/>
            <person name="Zheng H.J."/>
            <person name="Quan Z.X."/>
        </authorList>
    </citation>
    <scope>NUCLEOTIDE SEQUENCE [LARGE SCALE GENOMIC DNA]</scope>
    <source>
        <strain evidence="2">Gsoil 348</strain>
    </source>
</reference>
<dbReference type="PANTHER" id="PTHR35377:SF8">
    <property type="entry name" value="ANTITOXIN VAPB22"/>
    <property type="match status" value="1"/>
</dbReference>
<sequence>MIQANVAQVKARLSHFLRLAKAGEKVVICERNRPIAELTAVRPPVDRALRESAFGMYAGQVDEKELEDALRPMTDREADEFVQGGL</sequence>
<protein>
    <recommendedName>
        <fullName evidence="4">Antitoxin</fullName>
    </recommendedName>
</protein>
<dbReference type="OrthoDB" id="9800503at2"/>